<evidence type="ECO:0000256" key="3">
    <source>
        <dbReference type="ARBA" id="ARBA00022729"/>
    </source>
</evidence>
<evidence type="ECO:0000313" key="7">
    <source>
        <dbReference type="Proteomes" id="UP000474676"/>
    </source>
</evidence>
<dbReference type="SUPFAM" id="SSF53850">
    <property type="entry name" value="Periplasmic binding protein-like II"/>
    <property type="match status" value="1"/>
</dbReference>
<gene>
    <name evidence="6" type="ORF">FYJ64_05585</name>
</gene>
<reference evidence="6 7" key="1">
    <citation type="submission" date="2019-08" db="EMBL/GenBank/DDBJ databases">
        <title>In-depth cultivation of the pig gut microbiome towards novel bacterial diversity and tailored functional studies.</title>
        <authorList>
            <person name="Wylensek D."/>
            <person name="Hitch T.C.A."/>
            <person name="Clavel T."/>
        </authorList>
    </citation>
    <scope>NUCLEOTIDE SEQUENCE [LARGE SCALE GENOMIC DNA]</scope>
    <source>
        <strain evidence="6 7">WCA-MUC-591-APC-3H</strain>
    </source>
</reference>
<keyword evidence="4" id="KW-0574">Periplasm</keyword>
<evidence type="ECO:0000256" key="4">
    <source>
        <dbReference type="ARBA" id="ARBA00022764"/>
    </source>
</evidence>
<evidence type="ECO:0000256" key="1">
    <source>
        <dbReference type="ARBA" id="ARBA00004418"/>
    </source>
</evidence>
<feature type="binding site" evidence="5">
    <location>
        <position position="99"/>
    </location>
    <ligand>
        <name>spermidine</name>
        <dbReference type="ChEBI" id="CHEBI:57834"/>
    </ligand>
</feature>
<name>A0A6L5Y589_9FIRM</name>
<dbReference type="GO" id="GO:0015846">
    <property type="term" value="P:polyamine transport"/>
    <property type="evidence" value="ECO:0007669"/>
    <property type="project" value="InterPro"/>
</dbReference>
<dbReference type="PROSITE" id="PS51257">
    <property type="entry name" value="PROKAR_LIPOPROTEIN"/>
    <property type="match status" value="1"/>
</dbReference>
<dbReference type="GO" id="GO:0019808">
    <property type="term" value="F:polyamine binding"/>
    <property type="evidence" value="ECO:0007669"/>
    <property type="project" value="InterPro"/>
</dbReference>
<dbReference type="InterPro" id="IPR001188">
    <property type="entry name" value="Sperm_putr-bd"/>
</dbReference>
<keyword evidence="7" id="KW-1185">Reference proteome</keyword>
<dbReference type="AlphaFoldDB" id="A0A6L5Y589"/>
<dbReference type="PIRSF" id="PIRSF019574">
    <property type="entry name" value="Periplasmic_polyamine_BP"/>
    <property type="match status" value="1"/>
</dbReference>
<dbReference type="Proteomes" id="UP000474676">
    <property type="component" value="Unassembled WGS sequence"/>
</dbReference>
<keyword evidence="2" id="KW-0813">Transport</keyword>
<evidence type="ECO:0000313" key="6">
    <source>
        <dbReference type="EMBL" id="MST51783.1"/>
    </source>
</evidence>
<dbReference type="EMBL" id="VUMZ01000004">
    <property type="protein sequence ID" value="MST51783.1"/>
    <property type="molecule type" value="Genomic_DNA"/>
</dbReference>
<keyword evidence="3" id="KW-0732">Signal</keyword>
<organism evidence="6 7">
    <name type="scientific">Hornefia butyriciproducens</name>
    <dbReference type="NCBI Taxonomy" id="2652293"/>
    <lineage>
        <taxon>Bacteria</taxon>
        <taxon>Bacillati</taxon>
        <taxon>Bacillota</taxon>
        <taxon>Clostridia</taxon>
        <taxon>Peptostreptococcales</taxon>
        <taxon>Anaerovoracaceae</taxon>
        <taxon>Hornefia</taxon>
    </lineage>
</organism>
<proteinExistence type="predicted"/>
<dbReference type="Pfam" id="PF13416">
    <property type="entry name" value="SBP_bac_8"/>
    <property type="match status" value="1"/>
</dbReference>
<dbReference type="CDD" id="cd13590">
    <property type="entry name" value="PBP2_PotD_PotF_like"/>
    <property type="match status" value="1"/>
</dbReference>
<comment type="subcellular location">
    <subcellularLocation>
        <location evidence="1">Periplasm</location>
    </subcellularLocation>
</comment>
<dbReference type="InterPro" id="IPR006059">
    <property type="entry name" value="SBP"/>
</dbReference>
<sequence length="365" mass="41903">MTFSMRLLRADKIRRVLSALLAVVMIIVCACAMTGCGHRDEKEVRVFCYGDYIDPAVVKSFQKETGIKVVLDTYDTVEEMYPVIKNRAGVYDVICPSDYMVERMINEGLLAEIHTESMPHYKNIGRRYLKIADESYDPGNRYSVPYQYGVAGIMYNKKKLGKDSVTSWNDLWRKKYKGKILMQDSLRDTMGISLKSLGFSLNSVKEKQLAAAARHLIAQKPLVYKYANDSARDLLIGNSADLGVVWNGEVLYSQKLNSDLAFVVPREGTEIFIDSWCIPRNAFHKDNARKFIDYMCRADVAYRNFEYLTYSTPNDAARRMMPAKLRNSEILFPSDKMLEKSESLRDVGPDGDELYSRYWKIFKSK</sequence>
<comment type="caution">
    <text evidence="6">The sequence shown here is derived from an EMBL/GenBank/DDBJ whole genome shotgun (WGS) entry which is preliminary data.</text>
</comment>
<dbReference type="PANTHER" id="PTHR30222:SF17">
    <property type="entry name" value="SPERMIDINE_PUTRESCINE-BINDING PERIPLASMIC PROTEIN"/>
    <property type="match status" value="1"/>
</dbReference>
<dbReference type="GO" id="GO:0042597">
    <property type="term" value="C:periplasmic space"/>
    <property type="evidence" value="ECO:0007669"/>
    <property type="project" value="UniProtKB-SubCell"/>
</dbReference>
<evidence type="ECO:0000256" key="5">
    <source>
        <dbReference type="PIRSR" id="PIRSR019574-1"/>
    </source>
</evidence>
<dbReference type="Gene3D" id="3.40.190.10">
    <property type="entry name" value="Periplasmic binding protein-like II"/>
    <property type="match status" value="2"/>
</dbReference>
<dbReference type="PANTHER" id="PTHR30222">
    <property type="entry name" value="SPERMIDINE/PUTRESCINE-BINDING PERIPLASMIC PROTEIN"/>
    <property type="match status" value="1"/>
</dbReference>
<evidence type="ECO:0000256" key="2">
    <source>
        <dbReference type="ARBA" id="ARBA00022448"/>
    </source>
</evidence>
<protein>
    <submittedName>
        <fullName evidence="6">Spermidine/putrescine ABC transporter substrate-binding protein</fullName>
    </submittedName>
</protein>
<accession>A0A6L5Y589</accession>
<dbReference type="PRINTS" id="PR00909">
    <property type="entry name" value="SPERMDNBNDNG"/>
</dbReference>